<evidence type="ECO:0000313" key="3">
    <source>
        <dbReference type="Proteomes" id="UP000011115"/>
    </source>
</evidence>
<feature type="compositionally biased region" description="Basic and acidic residues" evidence="1">
    <location>
        <begin position="307"/>
        <end position="329"/>
    </location>
</feature>
<feature type="region of interest" description="Disordered" evidence="1">
    <location>
        <begin position="291"/>
        <end position="329"/>
    </location>
</feature>
<feature type="region of interest" description="Disordered" evidence="1">
    <location>
        <begin position="1"/>
        <end position="169"/>
    </location>
</feature>
<keyword evidence="3" id="KW-1185">Reference proteome</keyword>
<dbReference type="AlphaFoldDB" id="M1E0S7"/>
<feature type="compositionally biased region" description="Polar residues" evidence="1">
    <location>
        <begin position="107"/>
        <end position="132"/>
    </location>
</feature>
<accession>M1E0S7</accession>
<dbReference type="InParanoid" id="M1E0S7"/>
<reference evidence="2" key="2">
    <citation type="submission" date="2015-06" db="UniProtKB">
        <authorList>
            <consortium name="EnsemblPlants"/>
        </authorList>
    </citation>
    <scope>IDENTIFICATION</scope>
    <source>
        <strain evidence="2">DM1-3 516 R44</strain>
    </source>
</reference>
<sequence>MVSFGTNDVPAGTMAPKKMVTYSKRGKSKSVAPSFRLVDEDTDNDSDPAYVPLNPRASSAAPRNTPRKVIPDVVTVFQSDEEHTLIGSPTGAASSSEEQMSGSESAPASNLQFAHSSQSESVHASGSDTVGQAQGGDPIIPDHTDTVPGSSSQAASVDPSSSRSSPHLGATVVPMARVQKLEAQMATLLLHIQPWMQKLIAESQARVERRMEGMMDRKVLAVNKRLDAFELRVLERSAPATDLSALQADIASLRTDVDAILAAPSVEAPAARTVLADDTVLDALFSGIAEEGPAPTHAKGKRHRSHRTEEEKAQKRQRRQEKEARRASIADEELPVHRALPQWWSFSLLRGALRAPLMVRSS</sequence>
<dbReference type="EnsemblPlants" id="PGSC0003DMT400097510">
    <property type="protein sequence ID" value="PGSC0003DMT400097510"/>
    <property type="gene ID" value="PGSC0003DMG400047081"/>
</dbReference>
<evidence type="ECO:0000256" key="1">
    <source>
        <dbReference type="SAM" id="MobiDB-lite"/>
    </source>
</evidence>
<reference evidence="3" key="1">
    <citation type="journal article" date="2011" name="Nature">
        <title>Genome sequence and analysis of the tuber crop potato.</title>
        <authorList>
            <consortium name="The Potato Genome Sequencing Consortium"/>
        </authorList>
    </citation>
    <scope>NUCLEOTIDE SEQUENCE [LARGE SCALE GENOMIC DNA]</scope>
    <source>
        <strain evidence="3">cv. DM1-3 516 R44</strain>
    </source>
</reference>
<organism evidence="2 3">
    <name type="scientific">Solanum tuberosum</name>
    <name type="common">Potato</name>
    <dbReference type="NCBI Taxonomy" id="4113"/>
    <lineage>
        <taxon>Eukaryota</taxon>
        <taxon>Viridiplantae</taxon>
        <taxon>Streptophyta</taxon>
        <taxon>Embryophyta</taxon>
        <taxon>Tracheophyta</taxon>
        <taxon>Spermatophyta</taxon>
        <taxon>Magnoliopsida</taxon>
        <taxon>eudicotyledons</taxon>
        <taxon>Gunneridae</taxon>
        <taxon>Pentapetalae</taxon>
        <taxon>asterids</taxon>
        <taxon>lamiids</taxon>
        <taxon>Solanales</taxon>
        <taxon>Solanaceae</taxon>
        <taxon>Solanoideae</taxon>
        <taxon>Solaneae</taxon>
        <taxon>Solanum</taxon>
    </lineage>
</organism>
<evidence type="ECO:0000313" key="2">
    <source>
        <dbReference type="EnsemblPlants" id="PGSC0003DMT400097510"/>
    </source>
</evidence>
<feature type="compositionally biased region" description="Low complexity" evidence="1">
    <location>
        <begin position="150"/>
        <end position="165"/>
    </location>
</feature>
<name>M1E0S7_SOLTU</name>
<dbReference type="PaxDb" id="4113-PGSC0003DMT400097510"/>
<proteinExistence type="predicted"/>
<dbReference type="HOGENOM" id="CLU_028647_0_3_1"/>
<protein>
    <submittedName>
        <fullName evidence="2">Integrase core domain containing protein</fullName>
    </submittedName>
</protein>
<dbReference type="Gramene" id="PGSC0003DMT400097510">
    <property type="protein sequence ID" value="PGSC0003DMT400097510"/>
    <property type="gene ID" value="PGSC0003DMG400047081"/>
</dbReference>
<dbReference type="Proteomes" id="UP000011115">
    <property type="component" value="Unassembled WGS sequence"/>
</dbReference>
<feature type="compositionally biased region" description="Low complexity" evidence="1">
    <location>
        <begin position="92"/>
        <end position="106"/>
    </location>
</feature>